<sequence length="763" mass="85612">MSGALEVAASAFAVVGVADVLVRTGREFYSFLGEVADAPEEIDRLREVIRTTVLLYHNSRRCQQDLKTRGASASAADVTSSLESATKALDRELRELSKTAKKYNGIKTWGNIKFVLGKDRVNKAIQRLEHAKTLMANALTLACIELLALGLTDVKTVMLKCFEDAGLKTDRVYQALVAKIDAQHQDALVLHNHQKALTSKIDNNQRNQLLNQDRHQRTLITTQRTQVEILRRQDASMRVAKGTQQQTSSILRAVTDIKQLLSLNDGSLLVDQSHRAISFLGERQDRIMAYLLPFQDDIEFAIDSLISQHGHEISASDAEFLRSELQHLVGSAAQEKALQHPGSAAKSFDRWSYPQDTVGFLKNSAKNRTSSGYSYSTDGEKITSTRQMTGSGKRWALSSRTFNVQTPSGPVDITMPRSREAGEDIHETAEAGISYVVTQNHSSVHVNAHFLRDLAHAGQPRIYAHLNVFTVVDEATTDRYHSGICNSTSLAKFDTALRQGIISPFHVDKYGNNLCLLLAVLSLRFDLLDYLESQGIGQTALRQDSSLAVGIYIGPRYKLSSIIGNASSRAADPLSFLLEVAFLSLLELARGQEQDEILNTCNRLLRNEGEQSTEHDWSCFSIPQMLQHLIELGAPIEKPFFGGNAIHSSMWSKRVNEIDYTTFVEMLSILIKHGVGRHDLGVNGLTPSMLARVKWHWAAWCEALERNNLRIEDVLEKEANTWLLDDNWKVVWRDRLYFRWEYLDTNFVDDIPDIHPVSRWVTK</sequence>
<dbReference type="VEuPathDB" id="FungiDB:JI435_150400"/>
<accession>A0A7U2F6I5</accession>
<reference evidence="2" key="1">
    <citation type="journal article" date="2021" name="BMC Genomics">
        <title>Chromosome-level genome assembly and manually-curated proteome of model necrotroph Parastagonospora nodorum Sn15 reveals a genome-wide trove of candidate effector homologs, and redundancy of virulence-related functions within an accessory chromosome.</title>
        <authorList>
            <person name="Bertazzoni S."/>
            <person name="Jones D.A.B."/>
            <person name="Phan H.T."/>
            <person name="Tan K.-C."/>
            <person name="Hane J.K."/>
        </authorList>
    </citation>
    <scope>NUCLEOTIDE SEQUENCE [LARGE SCALE GENOMIC DNA]</scope>
    <source>
        <strain evidence="2">SN15 / ATCC MYA-4574 / FGSC 10173)</strain>
    </source>
</reference>
<evidence type="ECO:0000313" key="1">
    <source>
        <dbReference type="EMBL" id="QRC99638.1"/>
    </source>
</evidence>
<proteinExistence type="predicted"/>
<dbReference type="Proteomes" id="UP000663193">
    <property type="component" value="Chromosome 10"/>
</dbReference>
<name>A0A7U2F6I5_PHANO</name>
<protein>
    <recommendedName>
        <fullName evidence="3">Fungal N-terminal domain-containing protein</fullName>
    </recommendedName>
</protein>
<keyword evidence="2" id="KW-1185">Reference proteome</keyword>
<dbReference type="AlphaFoldDB" id="A0A7U2F6I5"/>
<dbReference type="EMBL" id="CP069032">
    <property type="protein sequence ID" value="QRC99638.1"/>
    <property type="molecule type" value="Genomic_DNA"/>
</dbReference>
<evidence type="ECO:0000313" key="2">
    <source>
        <dbReference type="Proteomes" id="UP000663193"/>
    </source>
</evidence>
<dbReference type="OrthoDB" id="3800086at2759"/>
<evidence type="ECO:0008006" key="3">
    <source>
        <dbReference type="Google" id="ProtNLM"/>
    </source>
</evidence>
<gene>
    <name evidence="1" type="ORF">JI435_150400</name>
</gene>
<organism evidence="1 2">
    <name type="scientific">Phaeosphaeria nodorum (strain SN15 / ATCC MYA-4574 / FGSC 10173)</name>
    <name type="common">Glume blotch fungus</name>
    <name type="synonym">Parastagonospora nodorum</name>
    <dbReference type="NCBI Taxonomy" id="321614"/>
    <lineage>
        <taxon>Eukaryota</taxon>
        <taxon>Fungi</taxon>
        <taxon>Dikarya</taxon>
        <taxon>Ascomycota</taxon>
        <taxon>Pezizomycotina</taxon>
        <taxon>Dothideomycetes</taxon>
        <taxon>Pleosporomycetidae</taxon>
        <taxon>Pleosporales</taxon>
        <taxon>Pleosporineae</taxon>
        <taxon>Phaeosphaeriaceae</taxon>
        <taxon>Parastagonospora</taxon>
    </lineage>
</organism>